<sequence>MTTRVLSRDVEQGRIDTEKEVAAKVEEDETACSLLKPTSPLQFSANRDWKMLNKRVKEYALEYKTQTQKLNWVMLKIKGQEQIET</sequence>
<gene>
    <name evidence="1" type="ORF">DPMN_082241</name>
</gene>
<accession>A0A9D3YAH4</accession>
<comment type="caution">
    <text evidence="1">The sequence shown here is derived from an EMBL/GenBank/DDBJ whole genome shotgun (WGS) entry which is preliminary data.</text>
</comment>
<protein>
    <submittedName>
        <fullName evidence="1">Uncharacterized protein</fullName>
    </submittedName>
</protein>
<evidence type="ECO:0000313" key="2">
    <source>
        <dbReference type="Proteomes" id="UP000828390"/>
    </source>
</evidence>
<dbReference type="EMBL" id="JAIWYP010000016">
    <property type="protein sequence ID" value="KAH3694800.1"/>
    <property type="molecule type" value="Genomic_DNA"/>
</dbReference>
<reference evidence="1" key="1">
    <citation type="journal article" date="2019" name="bioRxiv">
        <title>The Genome of the Zebra Mussel, Dreissena polymorpha: A Resource for Invasive Species Research.</title>
        <authorList>
            <person name="McCartney M.A."/>
            <person name="Auch B."/>
            <person name="Kono T."/>
            <person name="Mallez S."/>
            <person name="Zhang Y."/>
            <person name="Obille A."/>
            <person name="Becker A."/>
            <person name="Abrahante J.E."/>
            <person name="Garbe J."/>
            <person name="Badalamenti J.P."/>
            <person name="Herman A."/>
            <person name="Mangelson H."/>
            <person name="Liachko I."/>
            <person name="Sullivan S."/>
            <person name="Sone E.D."/>
            <person name="Koren S."/>
            <person name="Silverstein K.A.T."/>
            <person name="Beckman K.B."/>
            <person name="Gohl D.M."/>
        </authorList>
    </citation>
    <scope>NUCLEOTIDE SEQUENCE</scope>
    <source>
        <strain evidence="1">Duluth1</strain>
        <tissue evidence="1">Whole animal</tissue>
    </source>
</reference>
<proteinExistence type="predicted"/>
<dbReference type="AlphaFoldDB" id="A0A9D3YAH4"/>
<reference evidence="1" key="2">
    <citation type="submission" date="2020-11" db="EMBL/GenBank/DDBJ databases">
        <authorList>
            <person name="McCartney M.A."/>
            <person name="Auch B."/>
            <person name="Kono T."/>
            <person name="Mallez S."/>
            <person name="Becker A."/>
            <person name="Gohl D.M."/>
            <person name="Silverstein K.A.T."/>
            <person name="Koren S."/>
            <person name="Bechman K.B."/>
            <person name="Herman A."/>
            <person name="Abrahante J.E."/>
            <person name="Garbe J."/>
        </authorList>
    </citation>
    <scope>NUCLEOTIDE SEQUENCE</scope>
    <source>
        <strain evidence="1">Duluth1</strain>
        <tissue evidence="1">Whole animal</tissue>
    </source>
</reference>
<name>A0A9D3YAH4_DREPO</name>
<keyword evidence="2" id="KW-1185">Reference proteome</keyword>
<evidence type="ECO:0000313" key="1">
    <source>
        <dbReference type="EMBL" id="KAH3694800.1"/>
    </source>
</evidence>
<organism evidence="1 2">
    <name type="scientific">Dreissena polymorpha</name>
    <name type="common">Zebra mussel</name>
    <name type="synonym">Mytilus polymorpha</name>
    <dbReference type="NCBI Taxonomy" id="45954"/>
    <lineage>
        <taxon>Eukaryota</taxon>
        <taxon>Metazoa</taxon>
        <taxon>Spiralia</taxon>
        <taxon>Lophotrochozoa</taxon>
        <taxon>Mollusca</taxon>
        <taxon>Bivalvia</taxon>
        <taxon>Autobranchia</taxon>
        <taxon>Heteroconchia</taxon>
        <taxon>Euheterodonta</taxon>
        <taxon>Imparidentia</taxon>
        <taxon>Neoheterodontei</taxon>
        <taxon>Myida</taxon>
        <taxon>Dreissenoidea</taxon>
        <taxon>Dreissenidae</taxon>
        <taxon>Dreissena</taxon>
    </lineage>
</organism>
<dbReference type="Proteomes" id="UP000828390">
    <property type="component" value="Unassembled WGS sequence"/>
</dbReference>